<organism evidence="2 3">
    <name type="scientific">Rhodanobacter denitrificans</name>
    <dbReference type="NCBI Taxonomy" id="666685"/>
    <lineage>
        <taxon>Bacteria</taxon>
        <taxon>Pseudomonadati</taxon>
        <taxon>Pseudomonadota</taxon>
        <taxon>Gammaproteobacteria</taxon>
        <taxon>Lysobacterales</taxon>
        <taxon>Rhodanobacteraceae</taxon>
        <taxon>Rhodanobacter</taxon>
    </lineage>
</organism>
<protein>
    <submittedName>
        <fullName evidence="2">Uncharacterized protein</fullName>
    </submittedName>
</protein>
<feature type="region of interest" description="Disordered" evidence="1">
    <location>
        <begin position="1"/>
        <end position="24"/>
    </location>
</feature>
<name>A0A2W5KWS6_9GAMM</name>
<sequence length="170" mass="19113">MSDTRSVDPASMAQEVRQQPDGPGLRIGKRAEVILFGKVVPGGEKLYRERIGKFQAEAAYWEERVGTVHDFRILMFDDDTRLLFLITYDGDFKPYVVDIIRGAGQWFDDFMPGIWEGFISADHPSTVDLVLAGAMPADFFYVSNPELTVRDISRMKKLSRAFGEVLDAAG</sequence>
<dbReference type="Proteomes" id="UP000249046">
    <property type="component" value="Unassembled WGS sequence"/>
</dbReference>
<evidence type="ECO:0000313" key="2">
    <source>
        <dbReference type="EMBL" id="PZQ19848.1"/>
    </source>
</evidence>
<gene>
    <name evidence="2" type="ORF">DI564_00980</name>
</gene>
<evidence type="ECO:0000256" key="1">
    <source>
        <dbReference type="SAM" id="MobiDB-lite"/>
    </source>
</evidence>
<dbReference type="AlphaFoldDB" id="A0A2W5KWS6"/>
<dbReference type="EMBL" id="QFPO01000001">
    <property type="protein sequence ID" value="PZQ19848.1"/>
    <property type="molecule type" value="Genomic_DNA"/>
</dbReference>
<proteinExistence type="predicted"/>
<evidence type="ECO:0000313" key="3">
    <source>
        <dbReference type="Proteomes" id="UP000249046"/>
    </source>
</evidence>
<accession>A0A2W5KWS6</accession>
<comment type="caution">
    <text evidence="2">The sequence shown here is derived from an EMBL/GenBank/DDBJ whole genome shotgun (WGS) entry which is preliminary data.</text>
</comment>
<reference evidence="2 3" key="1">
    <citation type="submission" date="2017-08" db="EMBL/GenBank/DDBJ databases">
        <title>Infants hospitalized years apart are colonized by the same room-sourced microbial strains.</title>
        <authorList>
            <person name="Brooks B."/>
            <person name="Olm M.R."/>
            <person name="Firek B.A."/>
            <person name="Baker R."/>
            <person name="Thomas B.C."/>
            <person name="Morowitz M.J."/>
            <person name="Banfield J.F."/>
        </authorList>
    </citation>
    <scope>NUCLEOTIDE SEQUENCE [LARGE SCALE GENOMIC DNA]</scope>
    <source>
        <strain evidence="2">S2_005_003_R2_42</strain>
    </source>
</reference>